<accession>A0ABV8CWD8</accession>
<feature type="transmembrane region" description="Helical" evidence="10">
    <location>
        <begin position="137"/>
        <end position="158"/>
    </location>
</feature>
<evidence type="ECO:0000256" key="3">
    <source>
        <dbReference type="ARBA" id="ARBA00022106"/>
    </source>
</evidence>
<dbReference type="CDD" id="cd13143">
    <property type="entry name" value="MATE_MepA_like"/>
    <property type="match status" value="1"/>
</dbReference>
<name>A0ABV8CWD8_9STRE</name>
<feature type="transmembrane region" description="Helical" evidence="10">
    <location>
        <begin position="170"/>
        <end position="191"/>
    </location>
</feature>
<dbReference type="PANTHER" id="PTHR43823:SF3">
    <property type="entry name" value="MULTIDRUG EXPORT PROTEIN MEPA"/>
    <property type="match status" value="1"/>
</dbReference>
<dbReference type="InterPro" id="IPR051327">
    <property type="entry name" value="MATE_MepA_subfamily"/>
</dbReference>
<feature type="transmembrane region" description="Helical" evidence="10">
    <location>
        <begin position="20"/>
        <end position="37"/>
    </location>
</feature>
<evidence type="ECO:0000256" key="2">
    <source>
        <dbReference type="ARBA" id="ARBA00008417"/>
    </source>
</evidence>
<proteinExistence type="inferred from homology"/>
<dbReference type="EMBL" id="JBHRZV010000049">
    <property type="protein sequence ID" value="MFC3928377.1"/>
    <property type="molecule type" value="Genomic_DNA"/>
</dbReference>
<evidence type="ECO:0000256" key="6">
    <source>
        <dbReference type="ARBA" id="ARBA00022692"/>
    </source>
</evidence>
<evidence type="ECO:0000256" key="9">
    <source>
        <dbReference type="ARBA" id="ARBA00023251"/>
    </source>
</evidence>
<evidence type="ECO:0000256" key="8">
    <source>
        <dbReference type="ARBA" id="ARBA00023136"/>
    </source>
</evidence>
<feature type="transmembrane region" description="Helical" evidence="10">
    <location>
        <begin position="363"/>
        <end position="388"/>
    </location>
</feature>
<dbReference type="RefSeq" id="WP_380426864.1">
    <property type="nucleotide sequence ID" value="NZ_JBHRZV010000049.1"/>
</dbReference>
<organism evidence="11 12">
    <name type="scientific">Streptococcus caprae</name>
    <dbReference type="NCBI Taxonomy" id="1640501"/>
    <lineage>
        <taxon>Bacteria</taxon>
        <taxon>Bacillati</taxon>
        <taxon>Bacillota</taxon>
        <taxon>Bacilli</taxon>
        <taxon>Lactobacillales</taxon>
        <taxon>Streptococcaceae</taxon>
        <taxon>Streptococcus</taxon>
    </lineage>
</organism>
<keyword evidence="6 10" id="KW-0812">Transmembrane</keyword>
<dbReference type="NCBIfam" id="TIGR00797">
    <property type="entry name" value="matE"/>
    <property type="match status" value="1"/>
</dbReference>
<feature type="transmembrane region" description="Helical" evidence="10">
    <location>
        <begin position="424"/>
        <end position="443"/>
    </location>
</feature>
<feature type="transmembrane region" description="Helical" evidence="10">
    <location>
        <begin position="278"/>
        <end position="298"/>
    </location>
</feature>
<dbReference type="InterPro" id="IPR048279">
    <property type="entry name" value="MdtK-like"/>
</dbReference>
<feature type="transmembrane region" description="Helical" evidence="10">
    <location>
        <begin position="235"/>
        <end position="258"/>
    </location>
</feature>
<reference evidence="12" key="1">
    <citation type="journal article" date="2019" name="Int. J. Syst. Evol. Microbiol.">
        <title>The Global Catalogue of Microorganisms (GCM) 10K type strain sequencing project: providing services to taxonomists for standard genome sequencing and annotation.</title>
        <authorList>
            <consortium name="The Broad Institute Genomics Platform"/>
            <consortium name="The Broad Institute Genome Sequencing Center for Infectious Disease"/>
            <person name="Wu L."/>
            <person name="Ma J."/>
        </authorList>
    </citation>
    <scope>NUCLEOTIDE SEQUENCE [LARGE SCALE GENOMIC DNA]</scope>
    <source>
        <strain evidence="12">CCUG 67170</strain>
    </source>
</reference>
<feature type="transmembrane region" description="Helical" evidence="10">
    <location>
        <begin position="324"/>
        <end position="343"/>
    </location>
</feature>
<evidence type="ECO:0000256" key="5">
    <source>
        <dbReference type="ARBA" id="ARBA00022475"/>
    </source>
</evidence>
<feature type="transmembrane region" description="Helical" evidence="10">
    <location>
        <begin position="57"/>
        <end position="76"/>
    </location>
</feature>
<evidence type="ECO:0000313" key="11">
    <source>
        <dbReference type="EMBL" id="MFC3928377.1"/>
    </source>
</evidence>
<comment type="caution">
    <text evidence="11">The sequence shown here is derived from an EMBL/GenBank/DDBJ whole genome shotgun (WGS) entry which is preliminary data.</text>
</comment>
<dbReference type="PANTHER" id="PTHR43823">
    <property type="entry name" value="SPORULATION PROTEIN YKVU"/>
    <property type="match status" value="1"/>
</dbReference>
<keyword evidence="9" id="KW-0046">Antibiotic resistance</keyword>
<keyword evidence="7 10" id="KW-1133">Transmembrane helix</keyword>
<dbReference type="InterPro" id="IPR002528">
    <property type="entry name" value="MATE_fam"/>
</dbReference>
<keyword evidence="5" id="KW-1003">Cell membrane</keyword>
<keyword evidence="12" id="KW-1185">Reference proteome</keyword>
<evidence type="ECO:0000256" key="1">
    <source>
        <dbReference type="ARBA" id="ARBA00004651"/>
    </source>
</evidence>
<keyword evidence="4" id="KW-0813">Transport</keyword>
<gene>
    <name evidence="11" type="ORF">ACFORF_07335</name>
</gene>
<evidence type="ECO:0000256" key="7">
    <source>
        <dbReference type="ARBA" id="ARBA00022989"/>
    </source>
</evidence>
<feature type="transmembrane region" description="Helical" evidence="10">
    <location>
        <begin position="97"/>
        <end position="117"/>
    </location>
</feature>
<comment type="similarity">
    <text evidence="2">Belongs to the multi antimicrobial extrusion (MATE) (TC 2.A.66.1) family. MepA subfamily.</text>
</comment>
<dbReference type="InterPro" id="IPR045070">
    <property type="entry name" value="MATE_MepA-like"/>
</dbReference>
<dbReference type="PIRSF" id="PIRSF006603">
    <property type="entry name" value="DinF"/>
    <property type="match status" value="1"/>
</dbReference>
<dbReference type="Pfam" id="PF01554">
    <property type="entry name" value="MatE"/>
    <property type="match status" value="2"/>
</dbReference>
<protein>
    <recommendedName>
        <fullName evidence="3">Multidrug export protein MepA</fullName>
    </recommendedName>
</protein>
<evidence type="ECO:0000313" key="12">
    <source>
        <dbReference type="Proteomes" id="UP001595807"/>
    </source>
</evidence>
<feature type="transmembrane region" description="Helical" evidence="10">
    <location>
        <begin position="197"/>
        <end position="215"/>
    </location>
</feature>
<dbReference type="Proteomes" id="UP001595807">
    <property type="component" value="Unassembled WGS sequence"/>
</dbReference>
<sequence>MNRENHPFGKRPIPTLLKELALPAVIANVVNALYNIVDQIFIGQGVGFLGNAATNVSFPLTTICMALGLMVGIGAASKFNLELGRKQEALAKKAVGTAAVSLLVIGVLLCIVMRAFLDPMLYAFGATDAILDYARTYTGITSLGIPFLLFSLGTNPLVRADGAAKYSMMAIIAGAVMNTVLDPIFIFVFGWGIAGAAWATVASQLVSALILAAYFRRFRSVSLARTDLKLDFSMLRTICSLGMASFIFQSSNVLVQVVTNNALKTYGAASIYGADIPIAVAGVVAKVNVIFVAVVIGITQGSQPIVSFNYGAGLYHRVQETIRLALKVNGLVSLVAWLCFELFPKQILGIFGSGDDLYVQFGIHYMRVFFLLICVNGIQIFSSTFFPALGKAKVGATISLIKQVGLIVPFLLIFPHFWGVEGLVFALPVADFLSFLLASYLLYRQYQALKISPKTA</sequence>
<keyword evidence="8 10" id="KW-0472">Membrane</keyword>
<evidence type="ECO:0000256" key="4">
    <source>
        <dbReference type="ARBA" id="ARBA00022448"/>
    </source>
</evidence>
<feature type="transmembrane region" description="Helical" evidence="10">
    <location>
        <begin position="400"/>
        <end position="418"/>
    </location>
</feature>
<comment type="subcellular location">
    <subcellularLocation>
        <location evidence="1">Cell membrane</location>
        <topology evidence="1">Multi-pass membrane protein</topology>
    </subcellularLocation>
</comment>
<evidence type="ECO:0000256" key="10">
    <source>
        <dbReference type="SAM" id="Phobius"/>
    </source>
</evidence>